<organism evidence="2 3">
    <name type="scientific">Urochloa decumbens</name>
    <dbReference type="NCBI Taxonomy" id="240449"/>
    <lineage>
        <taxon>Eukaryota</taxon>
        <taxon>Viridiplantae</taxon>
        <taxon>Streptophyta</taxon>
        <taxon>Embryophyta</taxon>
        <taxon>Tracheophyta</taxon>
        <taxon>Spermatophyta</taxon>
        <taxon>Magnoliopsida</taxon>
        <taxon>Liliopsida</taxon>
        <taxon>Poales</taxon>
        <taxon>Poaceae</taxon>
        <taxon>PACMAD clade</taxon>
        <taxon>Panicoideae</taxon>
        <taxon>Panicodae</taxon>
        <taxon>Paniceae</taxon>
        <taxon>Melinidinae</taxon>
        <taxon>Urochloa</taxon>
    </lineage>
</organism>
<feature type="region of interest" description="Disordered" evidence="1">
    <location>
        <begin position="191"/>
        <end position="213"/>
    </location>
</feature>
<evidence type="ECO:0000313" key="2">
    <source>
        <dbReference type="EMBL" id="CAL5053365.1"/>
    </source>
</evidence>
<protein>
    <submittedName>
        <fullName evidence="2">Uncharacterized protein</fullName>
    </submittedName>
</protein>
<accession>A0ABC9EA49</accession>
<evidence type="ECO:0000313" key="3">
    <source>
        <dbReference type="Proteomes" id="UP001497457"/>
    </source>
</evidence>
<reference evidence="2" key="1">
    <citation type="submission" date="2024-10" db="EMBL/GenBank/DDBJ databases">
        <authorList>
            <person name="Ryan C."/>
        </authorList>
    </citation>
    <scope>NUCLEOTIDE SEQUENCE [LARGE SCALE GENOMIC DNA]</scope>
</reference>
<evidence type="ECO:0000256" key="1">
    <source>
        <dbReference type="SAM" id="MobiDB-lite"/>
    </source>
</evidence>
<keyword evidence="3" id="KW-1185">Reference proteome</keyword>
<dbReference type="EMBL" id="OZ075146">
    <property type="protein sequence ID" value="CAL5053365.1"/>
    <property type="molecule type" value="Genomic_DNA"/>
</dbReference>
<dbReference type="AlphaFoldDB" id="A0ABC9EA49"/>
<name>A0ABC9EA49_9POAL</name>
<gene>
    <name evidence="2" type="ORF">URODEC1_LOCUS93208</name>
</gene>
<sequence>MPTGRGGMDRQSEWILLRRVYAFLKSRGLRKSALALEKEARLKYDVRRLYAHFVDGRWRRADQYVSAFMRGKENTPAASGALFVIRLRRLVEALRLGDRPWAFRYHLDRVAPLLIGHPDRAAASAQVREALSAAAEGRLGKVFPDREENRRACFVEFLGYADENKHLYRCCAPLDLNLKLIARNYSLTMRRRRRRHMPRRQQVPGQPAASTTT</sequence>
<proteinExistence type="predicted"/>
<dbReference type="Proteomes" id="UP001497457">
    <property type="component" value="Chromosome 36b"/>
</dbReference>